<name>A0AAN7SLH2_9COLE</name>
<proteinExistence type="predicted"/>
<dbReference type="PANTHER" id="PTHR11040">
    <property type="entry name" value="ZINC/IRON TRANSPORTER"/>
    <property type="match status" value="1"/>
</dbReference>
<feature type="transmembrane region" description="Helical" evidence="5">
    <location>
        <begin position="240"/>
        <end position="265"/>
    </location>
</feature>
<evidence type="ECO:0000313" key="6">
    <source>
        <dbReference type="EMBL" id="KAK4885479.1"/>
    </source>
</evidence>
<comment type="subcellular location">
    <subcellularLocation>
        <location evidence="1">Membrane</location>
        <topology evidence="1">Multi-pass membrane protein</topology>
    </subcellularLocation>
</comment>
<feature type="transmembrane region" description="Helical" evidence="5">
    <location>
        <begin position="305"/>
        <end position="325"/>
    </location>
</feature>
<feature type="transmembrane region" description="Helical" evidence="5">
    <location>
        <begin position="337"/>
        <end position="355"/>
    </location>
</feature>
<dbReference type="PANTHER" id="PTHR11040:SF203">
    <property type="entry name" value="FI18611P1-RELATED"/>
    <property type="match status" value="1"/>
</dbReference>
<evidence type="ECO:0008006" key="8">
    <source>
        <dbReference type="Google" id="ProtNLM"/>
    </source>
</evidence>
<evidence type="ECO:0000256" key="4">
    <source>
        <dbReference type="ARBA" id="ARBA00023136"/>
    </source>
</evidence>
<evidence type="ECO:0000256" key="3">
    <source>
        <dbReference type="ARBA" id="ARBA00022989"/>
    </source>
</evidence>
<gene>
    <name evidence="6" type="ORF">RN001_001750</name>
</gene>
<keyword evidence="7" id="KW-1185">Reference proteome</keyword>
<dbReference type="GO" id="GO:0005385">
    <property type="term" value="F:zinc ion transmembrane transporter activity"/>
    <property type="evidence" value="ECO:0007669"/>
    <property type="project" value="TreeGrafter"/>
</dbReference>
<dbReference type="GO" id="GO:0005886">
    <property type="term" value="C:plasma membrane"/>
    <property type="evidence" value="ECO:0007669"/>
    <property type="project" value="TreeGrafter"/>
</dbReference>
<feature type="transmembrane region" description="Helical" evidence="5">
    <location>
        <begin position="96"/>
        <end position="113"/>
    </location>
</feature>
<keyword evidence="2 5" id="KW-0812">Transmembrane</keyword>
<comment type="caution">
    <text evidence="6">The sequence shown here is derived from an EMBL/GenBank/DDBJ whole genome shotgun (WGS) entry which is preliminary data.</text>
</comment>
<organism evidence="6 7">
    <name type="scientific">Aquatica leii</name>
    <dbReference type="NCBI Taxonomy" id="1421715"/>
    <lineage>
        <taxon>Eukaryota</taxon>
        <taxon>Metazoa</taxon>
        <taxon>Ecdysozoa</taxon>
        <taxon>Arthropoda</taxon>
        <taxon>Hexapoda</taxon>
        <taxon>Insecta</taxon>
        <taxon>Pterygota</taxon>
        <taxon>Neoptera</taxon>
        <taxon>Endopterygota</taxon>
        <taxon>Coleoptera</taxon>
        <taxon>Polyphaga</taxon>
        <taxon>Elateriformia</taxon>
        <taxon>Elateroidea</taxon>
        <taxon>Lampyridae</taxon>
        <taxon>Luciolinae</taxon>
        <taxon>Aquatica</taxon>
    </lineage>
</organism>
<evidence type="ECO:0000256" key="1">
    <source>
        <dbReference type="ARBA" id="ARBA00004141"/>
    </source>
</evidence>
<reference evidence="7" key="1">
    <citation type="submission" date="2023-01" db="EMBL/GenBank/DDBJ databases">
        <title>Key to firefly adult light organ development and bioluminescence: homeobox transcription factors regulate luciferase expression and transportation to peroxisome.</title>
        <authorList>
            <person name="Fu X."/>
        </authorList>
    </citation>
    <scope>NUCLEOTIDE SEQUENCE [LARGE SCALE GENOMIC DNA]</scope>
</reference>
<evidence type="ECO:0000256" key="2">
    <source>
        <dbReference type="ARBA" id="ARBA00022692"/>
    </source>
</evidence>
<accession>A0AAN7SLH2</accession>
<protein>
    <recommendedName>
        <fullName evidence="8">Zinc transporter ZIP3</fullName>
    </recommendedName>
</protein>
<feature type="transmembrane region" description="Helical" evidence="5">
    <location>
        <begin position="272"/>
        <end position="293"/>
    </location>
</feature>
<keyword evidence="3 5" id="KW-1133">Transmembrane helix</keyword>
<dbReference type="Proteomes" id="UP001353858">
    <property type="component" value="Unassembled WGS sequence"/>
</dbReference>
<dbReference type="EMBL" id="JARPUR010000001">
    <property type="protein sequence ID" value="KAK4885479.1"/>
    <property type="molecule type" value="Genomic_DNA"/>
</dbReference>
<feature type="transmembrane region" description="Helical" evidence="5">
    <location>
        <begin position="55"/>
        <end position="76"/>
    </location>
</feature>
<evidence type="ECO:0000313" key="7">
    <source>
        <dbReference type="Proteomes" id="UP001353858"/>
    </source>
</evidence>
<dbReference type="InterPro" id="IPR003689">
    <property type="entry name" value="ZIP"/>
</dbReference>
<feature type="transmembrane region" description="Helical" evidence="5">
    <location>
        <begin position="12"/>
        <end position="34"/>
    </location>
</feature>
<dbReference type="Pfam" id="PF02535">
    <property type="entry name" value="Zip"/>
    <property type="match status" value="1"/>
</dbReference>
<sequence>MDIVTTKVLVAGLFGLIRFVFGVLPIFLCMCLKVSRNENGKRTVNEIKRKRLDCCVALVQSFGGGVLFATCFLHMIPEVYFSVEELRNHDMLKADYPYSQLLVSLGFFLIYVIEEISQWLLSKMPKKPCKENKRSTTTAPIITKDNKIVPELKQSEKNNVCISNNSSINEEVQTDNLTKLNNVSTELELSPEINAELEEIIEDLKTQQQILRCIFIVLALSFHAIFEGLAIGLQHSTANIWYLFTAVSIHSATILFCIGLEIFLAGTSTRTILIHMFLLAVTSPLGVIVGLTISLTMEMHTNVKSFAVVLLEGLSAGTILFITFFEVLNREKERRNYILKRFICLCIGFIMMALLECIKVE</sequence>
<dbReference type="AlphaFoldDB" id="A0AAN7SLH2"/>
<keyword evidence="4 5" id="KW-0472">Membrane</keyword>
<feature type="transmembrane region" description="Helical" evidence="5">
    <location>
        <begin position="213"/>
        <end position="234"/>
    </location>
</feature>
<evidence type="ECO:0000256" key="5">
    <source>
        <dbReference type="SAM" id="Phobius"/>
    </source>
</evidence>